<dbReference type="AlphaFoldDB" id="A0A1G2JKG2"/>
<evidence type="ECO:0000313" key="2">
    <source>
        <dbReference type="Proteomes" id="UP000178935"/>
    </source>
</evidence>
<reference evidence="1 2" key="1">
    <citation type="journal article" date="2016" name="Nat. Commun.">
        <title>Thousands of microbial genomes shed light on interconnected biogeochemical processes in an aquifer system.</title>
        <authorList>
            <person name="Anantharaman K."/>
            <person name="Brown C.T."/>
            <person name="Hug L.A."/>
            <person name="Sharon I."/>
            <person name="Castelle C.J."/>
            <person name="Probst A.J."/>
            <person name="Thomas B.C."/>
            <person name="Singh A."/>
            <person name="Wilkins M.J."/>
            <person name="Karaoz U."/>
            <person name="Brodie E.L."/>
            <person name="Williams K.H."/>
            <person name="Hubbard S.S."/>
            <person name="Banfield J.F."/>
        </authorList>
    </citation>
    <scope>NUCLEOTIDE SEQUENCE [LARGE SCALE GENOMIC DNA]</scope>
</reference>
<gene>
    <name evidence="1" type="ORF">A2561_04225</name>
</gene>
<comment type="caution">
    <text evidence="1">The sequence shown here is derived from an EMBL/GenBank/DDBJ whole genome shotgun (WGS) entry which is preliminary data.</text>
</comment>
<protein>
    <submittedName>
        <fullName evidence="1">Uncharacterized protein</fullName>
    </submittedName>
</protein>
<organism evidence="1 2">
    <name type="scientific">Candidatus Staskawiczbacteria bacterium RIFOXYD1_FULL_32_13</name>
    <dbReference type="NCBI Taxonomy" id="1802234"/>
    <lineage>
        <taxon>Bacteria</taxon>
        <taxon>Candidatus Staskawicziibacteriota</taxon>
    </lineage>
</organism>
<evidence type="ECO:0000313" key="1">
    <source>
        <dbReference type="EMBL" id="OGZ87443.1"/>
    </source>
</evidence>
<sequence>MNQTTVEKLADASFLARAVFLGQGDAFAREHFAERTHPLTLSVATGGGVPLRFEVRRDARQRAGQQGH</sequence>
<proteinExistence type="predicted"/>
<accession>A0A1G2JKG2</accession>
<dbReference type="EMBL" id="MHPU01000043">
    <property type="protein sequence ID" value="OGZ87443.1"/>
    <property type="molecule type" value="Genomic_DNA"/>
</dbReference>
<dbReference type="Proteomes" id="UP000178935">
    <property type="component" value="Unassembled WGS sequence"/>
</dbReference>
<name>A0A1G2JKG2_9BACT</name>